<organism evidence="2">
    <name type="scientific">uncultured bacterium</name>
    <name type="common">gcode 4</name>
    <dbReference type="NCBI Taxonomy" id="1234023"/>
    <lineage>
        <taxon>Bacteria</taxon>
        <taxon>environmental samples</taxon>
    </lineage>
</organism>
<feature type="signal peptide" evidence="1">
    <location>
        <begin position="1"/>
        <end position="20"/>
    </location>
</feature>
<dbReference type="Gene3D" id="2.60.40.10">
    <property type="entry name" value="Immunoglobulins"/>
    <property type="match status" value="1"/>
</dbReference>
<reference evidence="2" key="1">
    <citation type="journal article" date="2012" name="Science">
        <title>Fermentation, hydrogen, and sulfur metabolism in multiple uncultivated bacterial phyla.</title>
        <authorList>
            <person name="Wrighton K.C."/>
            <person name="Thomas B.C."/>
            <person name="Sharon I."/>
            <person name="Miller C.S."/>
            <person name="Castelle C.J."/>
            <person name="VerBerkmoes N.C."/>
            <person name="Wilkins M.J."/>
            <person name="Hettich R.L."/>
            <person name="Lipton M.S."/>
            <person name="Williams K.H."/>
            <person name="Long P.E."/>
            <person name="Banfield J.F."/>
        </authorList>
    </citation>
    <scope>NUCLEOTIDE SEQUENCE [LARGE SCALE GENOMIC DNA]</scope>
</reference>
<dbReference type="InterPro" id="IPR013783">
    <property type="entry name" value="Ig-like_fold"/>
</dbReference>
<sequence>MNRLFFIVLFFCSSFALVFADSCTTGNMTVPHKCINASCTESDTFWVSRNTPGEIRAMLSWEKKMTKIENQNLAISDYCNNATLSWSILYCSSLWKTQTIASWKSISKKVYRVANQTYYKYDDGVDLLNQKRSNSNDSKNPLSIFVATCTTSLCNKTEEQSYSVFDDSLIEYYSGNISSFTMKEYDTPVITSVFTDESRKTTSSFSYGAFFMDRIPVWCNDTIYTYNPKVLKWNGWLLITEFTDSNTNNNPHITINKIGENMTGSIVETIKLWETGLRKIEMNVKDVGGNKWTKTTRMIEVIQWDVSESDSSLVSRQNTTTRYYPGDTIQYTIILKDIAGNIIKDKPASFSHPTQNTSISYMDAMPIYSDANTGEYTLRISINTPMSFIENFQVNFPYWDDWWVNITTWNPQIISLWNSSRIAIRDPNLAASDFIISCSQGPITLKVNCVRDNLSWCNNNKNESITFNSESDNGADGLLKAYDNAGNTKQYRYIMQHIDETMPTSMLKIGNTSIINNMSMLANNQQLSLWTGDVSPPGCGTNIYYSFVRPNNLWAGQSNFFGNIQAWQTLNFGTTNFTKSGTGRITHTLTDAVGNSSTGRKDIVIFPNFTNTITSSIVLVSSTRNSLYANNSSTYTYKLTLKDQFGNSIYGKSIFQINQEWGVKTVKTDMTNPNSPTGVDALSEQWVGWINTTNDNGEVFFTVKSVAPWVFSEKFKISMKTMWDNNYQDVGETQDIYIDSWNENSFKKPFIWELSVISSPYKLNIGTVLTMQLNIIKKENISEYVIEQFRDQLNISDSINQEIVDKEFAVSLNENPTIDFRIESRTDDWAKSAPGIIIQWNPIVSYTLWWQIIRFRLSTTDNASDLIYISLWGVVMNNTLKVVWSLQWQWKQTLVWQQNNFSDISKSDMRAIIRKNAYILIREMSSGQIINGVKYIEWDSTLSWEPIYETLIIKNGNLTISDNFNTNNKKFGIIVLRDDATKINFGNIYILPWVRYIHSVMYSDGGIISTGFWNDTIGNYKDSVTRTNILNRQLVIKGSLFTRNTIGWAIKGSLGKYILPWGSLTNDFNLAMMYDLNYLRRWNTWYDILGLNGSKNYNNENSDNVVIIFDSNSQTNPPKGFKN</sequence>
<feature type="chain" id="PRO_5017192159" evidence="1">
    <location>
        <begin position="21"/>
        <end position="1123"/>
    </location>
</feature>
<protein>
    <submittedName>
        <fullName evidence="2">Uncharacterized protein</fullName>
    </submittedName>
</protein>
<dbReference type="SUPFAM" id="SSF49373">
    <property type="entry name" value="Invasin/intimin cell-adhesion fragments"/>
    <property type="match status" value="1"/>
</dbReference>
<keyword evidence="1" id="KW-0732">Signal</keyword>
<gene>
    <name evidence="2" type="ORF">ACD_71C00106G0002</name>
</gene>
<dbReference type="AlphaFoldDB" id="K1YNJ5"/>
<proteinExistence type="predicted"/>
<comment type="caution">
    <text evidence="2">The sequence shown here is derived from an EMBL/GenBank/DDBJ whole genome shotgun (WGS) entry which is preliminary data.</text>
</comment>
<name>K1YNJ5_9BACT</name>
<dbReference type="InterPro" id="IPR008964">
    <property type="entry name" value="Invasin/intimin_cell_adhesion"/>
</dbReference>
<accession>K1YNJ5</accession>
<evidence type="ECO:0000313" key="2">
    <source>
        <dbReference type="EMBL" id="EKD44540.1"/>
    </source>
</evidence>
<dbReference type="EMBL" id="AMFJ01028837">
    <property type="protein sequence ID" value="EKD44540.1"/>
    <property type="molecule type" value="Genomic_DNA"/>
</dbReference>
<evidence type="ECO:0000256" key="1">
    <source>
        <dbReference type="SAM" id="SignalP"/>
    </source>
</evidence>